<proteinExistence type="predicted"/>
<keyword evidence="3" id="KW-1185">Reference proteome</keyword>
<evidence type="ECO:0000256" key="1">
    <source>
        <dbReference type="SAM" id="MobiDB-lite"/>
    </source>
</evidence>
<protein>
    <submittedName>
        <fullName evidence="2">Similar to Saccharomyces cerevisiae YER032W FIR1 Protein involved in 3' mRNA processing, interacts with Ref2p</fullName>
    </submittedName>
</protein>
<evidence type="ECO:0000313" key="3">
    <source>
        <dbReference type="Proteomes" id="UP000196158"/>
    </source>
</evidence>
<feature type="compositionally biased region" description="Basic and acidic residues" evidence="1">
    <location>
        <begin position="790"/>
        <end position="800"/>
    </location>
</feature>
<dbReference type="EMBL" id="FXLY01000005">
    <property type="protein sequence ID" value="SMN20430.1"/>
    <property type="molecule type" value="Genomic_DNA"/>
</dbReference>
<feature type="region of interest" description="Disordered" evidence="1">
    <location>
        <begin position="331"/>
        <end position="357"/>
    </location>
</feature>
<feature type="region of interest" description="Disordered" evidence="1">
    <location>
        <begin position="727"/>
        <end position="752"/>
    </location>
</feature>
<sequence length="913" mass="103507">MLSTEIFSKQSITQPGPYDKNITLNSKQDISMNSQIRMRPKLGKIDHTKPSRLSLPPMDNHVPYKITSKINNSRSQVRFSIPDLNMVDDDCSYISISNSPQKIVFPREPIENRELDDEELTSIYSDSQISSLGYLRDFKSPTKREPKNLLKDKLNLVDLQTKVMIDVPESIWKYHESQRKNNNSKNTPGHRKTKSMHNIFNPYRDMKKFKEPNSSFVSQEWVPSHQRSKSLQSIIAETVKIYHEEDQTKFNDDTSLSTFNETVSTVSPLNIRQPGVYSKSTKKSHLFLTSESPLNKYKVSVPLEINLPPYLSPQNKEKNYHRKNLIYNGQGYSTFNEDSEDTTPESERTKSLPEEDEGSSFILDSLIGDDSLPFATNDISIDVGNKTVEDTDVFLGIDEQANVNLKLQNRNIRSNSKTPKRPPLPTKDSQFKFPSSTTKDIVSPNKVSLPQDNTKPNSEALEILATPSKSIVIPCLDDADYQTPKNPSTNGSLKFFENFEPLSNEDQNTLNIAKDPSRVNGKLNLAFKFPFNKANNRTLECTNNNSVEETTDFLKVAPTSVDRGFEERRQRLIHNQSVHKSPVNKLGHAHRRTQSIHNIEFTVFDDMIAPQSSFDAASTPQKDDNAAPEVPDRSPFRNLTSVVAESPVIKISPPPEKTQDSIILISERIISSSPKLGIMNASRPLSSIQSFSKPVSYKDIRNMHANENIVIPDDILTNKTAPIKNFNSLSPRRSLSNNGSHQSSSATSYTNSQFSKASFTTVDTDMEAIQEITETELIKKNNIPANHPSTSKERKKENDSSFEIVKEIRDGKEIDVIILDDVEEPLKATSKRKKKSSRTRLPKNKDYNTILDMCENTASEAKDIIYKLVSETEPLNVNENGEKSMQNISSKNDQRERYLKRFNRTMRVTSNVK</sequence>
<accession>A0A1X7R4S6</accession>
<feature type="region of interest" description="Disordered" evidence="1">
    <location>
        <begin position="177"/>
        <end position="196"/>
    </location>
</feature>
<gene>
    <name evidence="2" type="ORF">KASA_0N04059G</name>
</gene>
<feature type="compositionally biased region" description="Low complexity" evidence="1">
    <location>
        <begin position="727"/>
        <end position="748"/>
    </location>
</feature>
<feature type="region of interest" description="Disordered" evidence="1">
    <location>
        <begin position="614"/>
        <end position="634"/>
    </location>
</feature>
<feature type="compositionally biased region" description="Polar residues" evidence="1">
    <location>
        <begin position="408"/>
        <end position="417"/>
    </location>
</feature>
<name>A0A1X7R4S6_9SACH</name>
<feature type="region of interest" description="Disordered" evidence="1">
    <location>
        <begin position="408"/>
        <end position="455"/>
    </location>
</feature>
<evidence type="ECO:0000313" key="2">
    <source>
        <dbReference type="EMBL" id="SMN20430.1"/>
    </source>
</evidence>
<dbReference type="AlphaFoldDB" id="A0A1X7R4S6"/>
<reference evidence="2 3" key="1">
    <citation type="submission" date="2017-04" db="EMBL/GenBank/DDBJ databases">
        <authorList>
            <person name="Afonso C.L."/>
            <person name="Miller P.J."/>
            <person name="Scott M.A."/>
            <person name="Spackman E."/>
            <person name="Goraichik I."/>
            <person name="Dimitrov K.M."/>
            <person name="Suarez D.L."/>
            <person name="Swayne D.E."/>
        </authorList>
    </citation>
    <scope>NUCLEOTIDE SEQUENCE [LARGE SCALE GENOMIC DNA]</scope>
</reference>
<feature type="compositionally biased region" description="Basic and acidic residues" evidence="1">
    <location>
        <begin position="621"/>
        <end position="634"/>
    </location>
</feature>
<feature type="compositionally biased region" description="Polar residues" evidence="1">
    <location>
        <begin position="432"/>
        <end position="455"/>
    </location>
</feature>
<feature type="region of interest" description="Disordered" evidence="1">
    <location>
        <begin position="779"/>
        <end position="800"/>
    </location>
</feature>
<dbReference type="Proteomes" id="UP000196158">
    <property type="component" value="Unassembled WGS sequence"/>
</dbReference>
<dbReference type="OrthoDB" id="4069593at2759"/>
<organism evidence="2 3">
    <name type="scientific">Maudiozyma saulgeensis</name>
    <dbReference type="NCBI Taxonomy" id="1789683"/>
    <lineage>
        <taxon>Eukaryota</taxon>
        <taxon>Fungi</taxon>
        <taxon>Dikarya</taxon>
        <taxon>Ascomycota</taxon>
        <taxon>Saccharomycotina</taxon>
        <taxon>Saccharomycetes</taxon>
        <taxon>Saccharomycetales</taxon>
        <taxon>Saccharomycetaceae</taxon>
        <taxon>Maudiozyma</taxon>
    </lineage>
</organism>